<keyword evidence="5 11" id="KW-0547">Nucleotide-binding</keyword>
<evidence type="ECO:0000256" key="1">
    <source>
        <dbReference type="ARBA" id="ARBA00003117"/>
    </source>
</evidence>
<evidence type="ECO:0000256" key="3">
    <source>
        <dbReference type="ARBA" id="ARBA00012937"/>
    </source>
</evidence>
<dbReference type="InterPro" id="IPR036651">
    <property type="entry name" value="Gln_synt_N_sf"/>
</dbReference>
<evidence type="ECO:0000256" key="7">
    <source>
        <dbReference type="ARBA" id="ARBA00038740"/>
    </source>
</evidence>
<dbReference type="SUPFAM" id="SSF55931">
    <property type="entry name" value="Glutamine synthetase/guanido kinase"/>
    <property type="match status" value="1"/>
</dbReference>
<dbReference type="EMBL" id="JAAWWL010000002">
    <property type="protein sequence ID" value="NKI33043.1"/>
    <property type="molecule type" value="Genomic_DNA"/>
</dbReference>
<reference evidence="14 15" key="1">
    <citation type="submission" date="2020-04" db="EMBL/GenBank/DDBJ databases">
        <authorList>
            <person name="Yoon J."/>
        </authorList>
    </citation>
    <scope>NUCLEOTIDE SEQUENCE [LARGE SCALE GENOMIC DNA]</scope>
    <source>
        <strain evidence="14 15">DJ-13</strain>
    </source>
</reference>
<keyword evidence="15" id="KW-1185">Reference proteome</keyword>
<organism evidence="14 15">
    <name type="scientific">Croceivirga thetidis</name>
    <dbReference type="NCBI Taxonomy" id="2721623"/>
    <lineage>
        <taxon>Bacteria</taxon>
        <taxon>Pseudomonadati</taxon>
        <taxon>Bacteroidota</taxon>
        <taxon>Flavobacteriia</taxon>
        <taxon>Flavobacteriales</taxon>
        <taxon>Flavobacteriaceae</taxon>
        <taxon>Croceivirga</taxon>
    </lineage>
</organism>
<dbReference type="SMART" id="SM01230">
    <property type="entry name" value="Gln-synt_C"/>
    <property type="match status" value="1"/>
</dbReference>
<proteinExistence type="inferred from homology"/>
<sequence length="336" mass="37562">MNKAKLEYIWLDGYSPTANMRSKTKIEKDFSGKLEDCPMWSFDGSSTQQAEGGSSDCLLKPVAIYPDPARHNGFLVMSEVLNSDGTPHVSNSRATIDDENDDFWFGFEQEYFIMDTETQLPLGFPMGGYPGPQGMYYCSVGGKNTHGRDLVERHADMCLEAGLNFEGINQEVASGQWEFQIFAKGAKSAGDQIWVARYMLDRLTEEYGFYIEYHPKPIKGDWNGSGMHANFSNSVLRTAGNKETYEKICEAFRPVAKDHIAVYGEFNDQRLTGLHETASINDFSYGVSDRGASIRIPIATVESGWKGWLEDRRPASNADPYKVAARIIKTVKSADV</sequence>
<dbReference type="PANTHER" id="PTHR20852:SF57">
    <property type="entry name" value="GLUTAMINE SYNTHETASE 2 CYTOPLASMIC"/>
    <property type="match status" value="1"/>
</dbReference>
<gene>
    <name evidence="14" type="ORF">HCU67_13880</name>
</gene>
<name>A0ABX1GSX5_9FLAO</name>
<dbReference type="InterPro" id="IPR008146">
    <property type="entry name" value="Gln_synth_cat_dom"/>
</dbReference>
<dbReference type="RefSeq" id="WP_168553195.1">
    <property type="nucleotide sequence ID" value="NZ_JAAWWL010000002.1"/>
</dbReference>
<dbReference type="EC" id="6.3.1.2" evidence="3 11"/>
<dbReference type="Pfam" id="PF00120">
    <property type="entry name" value="Gln-synt_C"/>
    <property type="match status" value="1"/>
</dbReference>
<dbReference type="InterPro" id="IPR008147">
    <property type="entry name" value="Gln_synt_N"/>
</dbReference>
<comment type="similarity">
    <text evidence="2 9 10">Belongs to the glutamine synthetase family.</text>
</comment>
<dbReference type="Gene3D" id="3.10.20.70">
    <property type="entry name" value="Glutamine synthetase, N-terminal domain"/>
    <property type="match status" value="1"/>
</dbReference>
<comment type="catalytic activity">
    <reaction evidence="8 11">
        <text>L-glutamate + NH4(+) + ATP = L-glutamine + ADP + phosphate + H(+)</text>
        <dbReference type="Rhea" id="RHEA:16169"/>
        <dbReference type="ChEBI" id="CHEBI:15378"/>
        <dbReference type="ChEBI" id="CHEBI:28938"/>
        <dbReference type="ChEBI" id="CHEBI:29985"/>
        <dbReference type="ChEBI" id="CHEBI:30616"/>
        <dbReference type="ChEBI" id="CHEBI:43474"/>
        <dbReference type="ChEBI" id="CHEBI:58359"/>
        <dbReference type="ChEBI" id="CHEBI:456216"/>
        <dbReference type="EC" id="6.3.1.2"/>
    </reaction>
</comment>
<evidence type="ECO:0000256" key="11">
    <source>
        <dbReference type="RuleBase" id="RU004356"/>
    </source>
</evidence>
<evidence type="ECO:0000256" key="10">
    <source>
        <dbReference type="RuleBase" id="RU000384"/>
    </source>
</evidence>
<dbReference type="Gene3D" id="3.30.590.10">
    <property type="entry name" value="Glutamine synthetase/guanido kinase, catalytic domain"/>
    <property type="match status" value="1"/>
</dbReference>
<feature type="domain" description="GS beta-grasp" evidence="12">
    <location>
        <begin position="2"/>
        <end position="85"/>
    </location>
</feature>
<evidence type="ECO:0000256" key="8">
    <source>
        <dbReference type="ARBA" id="ARBA00049436"/>
    </source>
</evidence>
<evidence type="ECO:0000313" key="14">
    <source>
        <dbReference type="EMBL" id="NKI33043.1"/>
    </source>
</evidence>
<dbReference type="PROSITE" id="PS51987">
    <property type="entry name" value="GS_CATALYTIC"/>
    <property type="match status" value="1"/>
</dbReference>
<comment type="caution">
    <text evidence="14">The sequence shown here is derived from an EMBL/GenBank/DDBJ whole genome shotgun (WGS) entry which is preliminary data.</text>
</comment>
<comment type="function">
    <text evidence="1">Catalyzes the ATP-dependent biosynthesis of glutamine from glutamate and ammonia.</text>
</comment>
<dbReference type="InterPro" id="IPR014746">
    <property type="entry name" value="Gln_synth/guanido_kin_cat_dom"/>
</dbReference>
<dbReference type="PANTHER" id="PTHR20852">
    <property type="entry name" value="GLUTAMINE SYNTHETASE"/>
    <property type="match status" value="1"/>
</dbReference>
<evidence type="ECO:0000256" key="2">
    <source>
        <dbReference type="ARBA" id="ARBA00009897"/>
    </source>
</evidence>
<dbReference type="InterPro" id="IPR027302">
    <property type="entry name" value="Gln_synth_N_conserv_site"/>
</dbReference>
<evidence type="ECO:0000256" key="4">
    <source>
        <dbReference type="ARBA" id="ARBA00022598"/>
    </source>
</evidence>
<keyword evidence="6 11" id="KW-0067">ATP-binding</keyword>
<dbReference type="PROSITE" id="PS00181">
    <property type="entry name" value="GLNA_ATP"/>
    <property type="match status" value="1"/>
</dbReference>
<protein>
    <recommendedName>
        <fullName evidence="3 11">Glutamine synthetase</fullName>
        <ecNumber evidence="3 11">6.3.1.2</ecNumber>
    </recommendedName>
</protein>
<dbReference type="PROSITE" id="PS51986">
    <property type="entry name" value="GS_BETA_GRASP"/>
    <property type="match status" value="1"/>
</dbReference>
<evidence type="ECO:0000313" key="15">
    <source>
        <dbReference type="Proteomes" id="UP000718451"/>
    </source>
</evidence>
<dbReference type="Pfam" id="PF03951">
    <property type="entry name" value="Gln-synt_N"/>
    <property type="match status" value="1"/>
</dbReference>
<dbReference type="Proteomes" id="UP000718451">
    <property type="component" value="Unassembled WGS sequence"/>
</dbReference>
<dbReference type="PROSITE" id="PS00180">
    <property type="entry name" value="GLNA_1"/>
    <property type="match status" value="1"/>
</dbReference>
<dbReference type="InterPro" id="IPR027303">
    <property type="entry name" value="Gln_synth_gly_rich_site"/>
</dbReference>
<evidence type="ECO:0000256" key="6">
    <source>
        <dbReference type="ARBA" id="ARBA00022840"/>
    </source>
</evidence>
<accession>A0ABX1GSX5</accession>
<feature type="domain" description="GS catalytic" evidence="13">
    <location>
        <begin position="87"/>
        <end position="336"/>
    </location>
</feature>
<dbReference type="InterPro" id="IPR050292">
    <property type="entry name" value="Glutamine_Synthetase"/>
</dbReference>
<evidence type="ECO:0000259" key="12">
    <source>
        <dbReference type="PROSITE" id="PS51986"/>
    </source>
</evidence>
<keyword evidence="4 11" id="KW-0436">Ligase</keyword>
<evidence type="ECO:0000256" key="9">
    <source>
        <dbReference type="PROSITE-ProRule" id="PRU01330"/>
    </source>
</evidence>
<evidence type="ECO:0000256" key="5">
    <source>
        <dbReference type="ARBA" id="ARBA00022741"/>
    </source>
</evidence>
<comment type="subunit">
    <text evidence="7">Homooctamer and homotetramer.</text>
</comment>
<evidence type="ECO:0000259" key="13">
    <source>
        <dbReference type="PROSITE" id="PS51987"/>
    </source>
</evidence>
<dbReference type="SUPFAM" id="SSF54368">
    <property type="entry name" value="Glutamine synthetase, N-terminal domain"/>
    <property type="match status" value="1"/>
</dbReference>